<dbReference type="Pfam" id="PF14070">
    <property type="entry name" value="YjfB_motility"/>
    <property type="match status" value="1"/>
</dbReference>
<dbReference type="OrthoDB" id="8548265at2"/>
<evidence type="ECO:0000313" key="2">
    <source>
        <dbReference type="Proteomes" id="UP000230390"/>
    </source>
</evidence>
<reference evidence="1 2" key="1">
    <citation type="submission" date="2017-10" db="EMBL/GenBank/DDBJ databases">
        <title>Massilia psychrophilum sp. nov., a novel purple-pigmented bacterium isolated from Tianshan glacier, Xinjiang Municipality, China.</title>
        <authorList>
            <person name="Wang H."/>
        </authorList>
    </citation>
    <scope>NUCLEOTIDE SEQUENCE [LARGE SCALE GENOMIC DNA]</scope>
    <source>
        <strain evidence="1 2">JCM 30074</strain>
    </source>
</reference>
<keyword evidence="2" id="KW-1185">Reference proteome</keyword>
<comment type="caution">
    <text evidence="1">The sequence shown here is derived from an EMBL/GenBank/DDBJ whole genome shotgun (WGS) entry which is preliminary data.</text>
</comment>
<protein>
    <recommendedName>
        <fullName evidence="3">Motility protein</fullName>
    </recommendedName>
</protein>
<organism evidence="1 2">
    <name type="scientific">Massilia eurypsychrophila</name>
    <dbReference type="NCBI Taxonomy" id="1485217"/>
    <lineage>
        <taxon>Bacteria</taxon>
        <taxon>Pseudomonadati</taxon>
        <taxon>Pseudomonadota</taxon>
        <taxon>Betaproteobacteria</taxon>
        <taxon>Burkholderiales</taxon>
        <taxon>Oxalobacteraceae</taxon>
        <taxon>Telluria group</taxon>
        <taxon>Massilia</taxon>
    </lineage>
</organism>
<dbReference type="EMBL" id="PDOC01000017">
    <property type="protein sequence ID" value="PIL43083.1"/>
    <property type="molecule type" value="Genomic_DNA"/>
</dbReference>
<dbReference type="InterPro" id="IPR025906">
    <property type="entry name" value="YjfB_motility"/>
</dbReference>
<dbReference type="Proteomes" id="UP000230390">
    <property type="component" value="Unassembled WGS sequence"/>
</dbReference>
<gene>
    <name evidence="1" type="ORF">CR105_21235</name>
</gene>
<evidence type="ECO:0008006" key="3">
    <source>
        <dbReference type="Google" id="ProtNLM"/>
    </source>
</evidence>
<proteinExistence type="predicted"/>
<accession>A0A2G8TAS8</accession>
<evidence type="ECO:0000313" key="1">
    <source>
        <dbReference type="EMBL" id="PIL43083.1"/>
    </source>
</evidence>
<name>A0A2G8TAS8_9BURK</name>
<dbReference type="RefSeq" id="WP_099791920.1">
    <property type="nucleotide sequence ID" value="NZ_JBHLYV010000097.1"/>
</dbReference>
<dbReference type="AlphaFoldDB" id="A0A2G8TAS8"/>
<sequence length="66" mass="6731">MDIAGMAKLASSIAETGTKQEVGIAVLKKAQQIESSTATQLINSITAVPAPQNLPAHLGSKINTTA</sequence>